<protein>
    <recommendedName>
        <fullName evidence="4">SnoaL-like domain-containing protein</fullName>
    </recommendedName>
</protein>
<dbReference type="OrthoDB" id="2820488at2759"/>
<dbReference type="Gene3D" id="3.10.450.50">
    <property type="match status" value="1"/>
</dbReference>
<evidence type="ECO:0008006" key="4">
    <source>
        <dbReference type="Google" id="ProtNLM"/>
    </source>
</evidence>
<organism evidence="2 3">
    <name type="scientific">Phialocephala subalpina</name>
    <dbReference type="NCBI Taxonomy" id="576137"/>
    <lineage>
        <taxon>Eukaryota</taxon>
        <taxon>Fungi</taxon>
        <taxon>Dikarya</taxon>
        <taxon>Ascomycota</taxon>
        <taxon>Pezizomycotina</taxon>
        <taxon>Leotiomycetes</taxon>
        <taxon>Helotiales</taxon>
        <taxon>Mollisiaceae</taxon>
        <taxon>Phialocephala</taxon>
        <taxon>Phialocephala fortinii species complex</taxon>
    </lineage>
</organism>
<evidence type="ECO:0000313" key="3">
    <source>
        <dbReference type="Proteomes" id="UP000184330"/>
    </source>
</evidence>
<accession>A0A1L7WZT0</accession>
<name>A0A1L7WZT0_9HELO</name>
<evidence type="ECO:0000313" key="2">
    <source>
        <dbReference type="EMBL" id="CZR58279.1"/>
    </source>
</evidence>
<dbReference type="Proteomes" id="UP000184330">
    <property type="component" value="Unassembled WGS sequence"/>
</dbReference>
<gene>
    <name evidence="2" type="ORF">PAC_08170</name>
</gene>
<keyword evidence="1" id="KW-0732">Signal</keyword>
<sequence>MKLNILLPLFLVLSLGSAASYCPSTPVNETAQKAIFFEFVTKFYIKKDAKGAFTDHVDVNYTQHNPYALSGRDNAITFLTALMPSVNISIMHAAFYNSTGWVHFRQDQTGALPAAGVDVLHMNGSCIVEHWDVIQERPANATNPLAMWSP</sequence>
<proteinExistence type="predicted"/>
<dbReference type="InterPro" id="IPR032710">
    <property type="entry name" value="NTF2-like_dom_sf"/>
</dbReference>
<dbReference type="EMBL" id="FJOG01000011">
    <property type="protein sequence ID" value="CZR58279.1"/>
    <property type="molecule type" value="Genomic_DNA"/>
</dbReference>
<keyword evidence="3" id="KW-1185">Reference proteome</keyword>
<dbReference type="SUPFAM" id="SSF54427">
    <property type="entry name" value="NTF2-like"/>
    <property type="match status" value="1"/>
</dbReference>
<dbReference type="AlphaFoldDB" id="A0A1L7WZT0"/>
<reference evidence="2 3" key="1">
    <citation type="submission" date="2016-03" db="EMBL/GenBank/DDBJ databases">
        <authorList>
            <person name="Ploux O."/>
        </authorList>
    </citation>
    <scope>NUCLEOTIDE SEQUENCE [LARGE SCALE GENOMIC DNA]</scope>
    <source>
        <strain evidence="2 3">UAMH 11012</strain>
    </source>
</reference>
<feature type="chain" id="PRO_5009875212" description="SnoaL-like domain-containing protein" evidence="1">
    <location>
        <begin position="21"/>
        <end position="150"/>
    </location>
</feature>
<evidence type="ECO:0000256" key="1">
    <source>
        <dbReference type="SAM" id="SignalP"/>
    </source>
</evidence>
<feature type="signal peptide" evidence="1">
    <location>
        <begin position="1"/>
        <end position="20"/>
    </location>
</feature>